<dbReference type="AlphaFoldDB" id="A0A8H7SFY3"/>
<organism evidence="3 4">
    <name type="scientific">Circinella minor</name>
    <dbReference type="NCBI Taxonomy" id="1195481"/>
    <lineage>
        <taxon>Eukaryota</taxon>
        <taxon>Fungi</taxon>
        <taxon>Fungi incertae sedis</taxon>
        <taxon>Mucoromycota</taxon>
        <taxon>Mucoromycotina</taxon>
        <taxon>Mucoromycetes</taxon>
        <taxon>Mucorales</taxon>
        <taxon>Lichtheimiaceae</taxon>
        <taxon>Circinella</taxon>
    </lineage>
</organism>
<reference evidence="3 4" key="1">
    <citation type="submission" date="2020-12" db="EMBL/GenBank/DDBJ databases">
        <title>Metabolic potential, ecology and presence of endohyphal bacteria is reflected in genomic diversity of Mucoromycotina.</title>
        <authorList>
            <person name="Muszewska A."/>
            <person name="Okrasinska A."/>
            <person name="Steczkiewicz K."/>
            <person name="Drgas O."/>
            <person name="Orlowska M."/>
            <person name="Perlinska-Lenart U."/>
            <person name="Aleksandrzak-Piekarczyk T."/>
            <person name="Szatraj K."/>
            <person name="Zielenkiewicz U."/>
            <person name="Pilsyk S."/>
            <person name="Malc E."/>
            <person name="Mieczkowski P."/>
            <person name="Kruszewska J.S."/>
            <person name="Biernat P."/>
            <person name="Pawlowska J."/>
        </authorList>
    </citation>
    <scope>NUCLEOTIDE SEQUENCE [LARGE SCALE GENOMIC DNA]</scope>
    <source>
        <strain evidence="3 4">CBS 142.35</strain>
    </source>
</reference>
<dbReference type="PANTHER" id="PTHR43591:SF24">
    <property type="entry name" value="2-METHOXY-6-POLYPRENYL-1,4-BENZOQUINOL METHYLASE, MITOCHONDRIAL"/>
    <property type="match status" value="1"/>
</dbReference>
<sequence>MGFITSIRVWVSKNKQEYQLKKSNTSLKKVKFSTDSSSSVTNDVASPSGSTVSGKTGGSQTTYKPPHKFEAGRRFHDIENISYFFPNDDDEVDRLHEQHWIVRHIMGGNYQSPIEKDLENGIIVLDSGCGPATWSLDMAEMYPNSTFHGVDAYPVYPNEVKPPNCHFQPANVAEKLPFPDNHFDFIYQRLLIFGLTRTDWKNAIKELLRVLKPGGWIEILECDIEFENEGPKQHRVMDAIHQAFHKKDMSPGIARELGPDYLKPTGQLEVINDKIIAFPLNHGGKLGKLFWDDFSNACIALHAWVQKEDSGFEELDEYKNFMIECAEECTEHKTNMLWHCYSAQKKKSASD</sequence>
<dbReference type="SUPFAM" id="SSF53335">
    <property type="entry name" value="S-adenosyl-L-methionine-dependent methyltransferases"/>
    <property type="match status" value="1"/>
</dbReference>
<dbReference type="Pfam" id="PF13649">
    <property type="entry name" value="Methyltransf_25"/>
    <property type="match status" value="1"/>
</dbReference>
<proteinExistence type="predicted"/>
<dbReference type="InterPro" id="IPR029063">
    <property type="entry name" value="SAM-dependent_MTases_sf"/>
</dbReference>
<evidence type="ECO:0000313" key="3">
    <source>
        <dbReference type="EMBL" id="KAG2227383.1"/>
    </source>
</evidence>
<dbReference type="EMBL" id="JAEPRB010000008">
    <property type="protein sequence ID" value="KAG2227383.1"/>
    <property type="molecule type" value="Genomic_DNA"/>
</dbReference>
<gene>
    <name evidence="3" type="ORF">INT45_004339</name>
</gene>
<comment type="caution">
    <text evidence="3">The sequence shown here is derived from an EMBL/GenBank/DDBJ whole genome shotgun (WGS) entry which is preliminary data.</text>
</comment>
<dbReference type="PANTHER" id="PTHR43591">
    <property type="entry name" value="METHYLTRANSFERASE"/>
    <property type="match status" value="1"/>
</dbReference>
<keyword evidence="4" id="KW-1185">Reference proteome</keyword>
<dbReference type="GO" id="GO:0008168">
    <property type="term" value="F:methyltransferase activity"/>
    <property type="evidence" value="ECO:0007669"/>
    <property type="project" value="TreeGrafter"/>
</dbReference>
<evidence type="ECO:0000259" key="2">
    <source>
        <dbReference type="Pfam" id="PF13649"/>
    </source>
</evidence>
<feature type="region of interest" description="Disordered" evidence="1">
    <location>
        <begin position="31"/>
        <end position="67"/>
    </location>
</feature>
<dbReference type="Gene3D" id="3.40.50.150">
    <property type="entry name" value="Vaccinia Virus protein VP39"/>
    <property type="match status" value="1"/>
</dbReference>
<dbReference type="CDD" id="cd02440">
    <property type="entry name" value="AdoMet_MTases"/>
    <property type="match status" value="1"/>
</dbReference>
<dbReference type="OrthoDB" id="2013972at2759"/>
<evidence type="ECO:0000256" key="1">
    <source>
        <dbReference type="SAM" id="MobiDB-lite"/>
    </source>
</evidence>
<accession>A0A8H7SFY3</accession>
<evidence type="ECO:0000313" key="4">
    <source>
        <dbReference type="Proteomes" id="UP000646827"/>
    </source>
</evidence>
<dbReference type="InterPro" id="IPR041698">
    <property type="entry name" value="Methyltransf_25"/>
</dbReference>
<feature type="domain" description="Methyltransferase" evidence="2">
    <location>
        <begin position="124"/>
        <end position="215"/>
    </location>
</feature>
<protein>
    <recommendedName>
        <fullName evidence="2">Methyltransferase domain-containing protein</fullName>
    </recommendedName>
</protein>
<feature type="compositionally biased region" description="Low complexity" evidence="1">
    <location>
        <begin position="33"/>
        <end position="62"/>
    </location>
</feature>
<name>A0A8H7SFY3_9FUNG</name>
<dbReference type="Proteomes" id="UP000646827">
    <property type="component" value="Unassembled WGS sequence"/>
</dbReference>